<keyword evidence="2" id="KW-1185">Reference proteome</keyword>
<evidence type="ECO:0000313" key="1">
    <source>
        <dbReference type="EMBL" id="KHG13863.1"/>
    </source>
</evidence>
<dbReference type="AlphaFoldDB" id="A0A0B0NH54"/>
<name>A0A0B0NH54_GOSAR</name>
<accession>A0A0B0NH54</accession>
<reference evidence="2" key="1">
    <citation type="submission" date="2014-09" db="EMBL/GenBank/DDBJ databases">
        <authorList>
            <person name="Mudge J."/>
            <person name="Ramaraj T."/>
            <person name="Lindquist I.E."/>
            <person name="Bharti A.K."/>
            <person name="Sundararajan A."/>
            <person name="Cameron C.T."/>
            <person name="Woodward J.E."/>
            <person name="May G.D."/>
            <person name="Brubaker C."/>
            <person name="Broadhvest J."/>
            <person name="Wilkins T.A."/>
        </authorList>
    </citation>
    <scope>NUCLEOTIDE SEQUENCE</scope>
    <source>
        <strain evidence="2">cv. AKA8401</strain>
    </source>
</reference>
<dbReference type="Proteomes" id="UP000032142">
    <property type="component" value="Unassembled WGS sequence"/>
</dbReference>
<dbReference type="EMBL" id="KN400369">
    <property type="protein sequence ID" value="KHG13863.1"/>
    <property type="molecule type" value="Genomic_DNA"/>
</dbReference>
<protein>
    <submittedName>
        <fullName evidence="1">Uncharacterized protein</fullName>
    </submittedName>
</protein>
<evidence type="ECO:0000313" key="2">
    <source>
        <dbReference type="Proteomes" id="UP000032142"/>
    </source>
</evidence>
<gene>
    <name evidence="1" type="ORF">F383_19889</name>
</gene>
<proteinExistence type="predicted"/>
<organism evidence="1 2">
    <name type="scientific">Gossypium arboreum</name>
    <name type="common">Tree cotton</name>
    <name type="synonym">Gossypium nanking</name>
    <dbReference type="NCBI Taxonomy" id="29729"/>
    <lineage>
        <taxon>Eukaryota</taxon>
        <taxon>Viridiplantae</taxon>
        <taxon>Streptophyta</taxon>
        <taxon>Embryophyta</taxon>
        <taxon>Tracheophyta</taxon>
        <taxon>Spermatophyta</taxon>
        <taxon>Magnoliopsida</taxon>
        <taxon>eudicotyledons</taxon>
        <taxon>Gunneridae</taxon>
        <taxon>Pentapetalae</taxon>
        <taxon>rosids</taxon>
        <taxon>malvids</taxon>
        <taxon>Malvales</taxon>
        <taxon>Malvaceae</taxon>
        <taxon>Malvoideae</taxon>
        <taxon>Gossypium</taxon>
    </lineage>
</organism>
<sequence length="70" mass="8293">MFRSRTKEIGFGSGENKSCRLAVPFRFTLSEILDSNYKLGDRQQSLSHYPLFWYLIVELELWHIEAGTYF</sequence>